<dbReference type="SUPFAM" id="SSF54593">
    <property type="entry name" value="Glyoxalase/Bleomycin resistance protein/Dihydroxybiphenyl dioxygenase"/>
    <property type="match status" value="1"/>
</dbReference>
<evidence type="ECO:0000313" key="2">
    <source>
        <dbReference type="EMBL" id="GGW80877.1"/>
    </source>
</evidence>
<accession>A0A918JHQ0</accession>
<dbReference type="AlphaFoldDB" id="A0A918JHQ0"/>
<gene>
    <name evidence="2" type="ORF">GCM10011450_08260</name>
</gene>
<evidence type="ECO:0000313" key="3">
    <source>
        <dbReference type="Proteomes" id="UP000608345"/>
    </source>
</evidence>
<dbReference type="InterPro" id="IPR037523">
    <property type="entry name" value="VOC_core"/>
</dbReference>
<reference evidence="2" key="1">
    <citation type="journal article" date="2014" name="Int. J. Syst. Evol. Microbiol.">
        <title>Complete genome sequence of Corynebacterium casei LMG S-19264T (=DSM 44701T), isolated from a smear-ripened cheese.</title>
        <authorList>
            <consortium name="US DOE Joint Genome Institute (JGI-PGF)"/>
            <person name="Walter F."/>
            <person name="Albersmeier A."/>
            <person name="Kalinowski J."/>
            <person name="Ruckert C."/>
        </authorList>
    </citation>
    <scope>NUCLEOTIDE SEQUENCE</scope>
    <source>
        <strain evidence="2">KCTC 23732</strain>
    </source>
</reference>
<dbReference type="Gene3D" id="3.10.180.10">
    <property type="entry name" value="2,3-Dihydroxybiphenyl 1,2-Dioxygenase, domain 1"/>
    <property type="match status" value="1"/>
</dbReference>
<organism evidence="2 3">
    <name type="scientific">Advenella faeciporci</name>
    <dbReference type="NCBI Taxonomy" id="797535"/>
    <lineage>
        <taxon>Bacteria</taxon>
        <taxon>Pseudomonadati</taxon>
        <taxon>Pseudomonadota</taxon>
        <taxon>Betaproteobacteria</taxon>
        <taxon>Burkholderiales</taxon>
        <taxon>Alcaligenaceae</taxon>
    </lineage>
</organism>
<dbReference type="InterPro" id="IPR029068">
    <property type="entry name" value="Glyas_Bleomycin-R_OHBP_Dase"/>
</dbReference>
<sequence length="187" mass="21289">MSFNHKNGQDSSFSFSHVGIFVKDIARMTQFYQQALQLFITDKGVIGGKDIVFLSQNPEEHHQLALVSGRPEDVTFSVINQISLRVKDLPTLRHYHASLKAAGAERIDPSTHGNALSIYSFDPEGNRIEVFMDTEWYCDQPLKETIDFSLNDDEIMARVKEIAQASPKFMPRSEWVKQMHDLMNAQA</sequence>
<protein>
    <recommendedName>
        <fullName evidence="1">VOC domain-containing protein</fullName>
    </recommendedName>
</protein>
<comment type="caution">
    <text evidence="2">The sequence shown here is derived from an EMBL/GenBank/DDBJ whole genome shotgun (WGS) entry which is preliminary data.</text>
</comment>
<evidence type="ECO:0000259" key="1">
    <source>
        <dbReference type="PROSITE" id="PS51819"/>
    </source>
</evidence>
<proteinExistence type="predicted"/>
<dbReference type="PROSITE" id="PS51819">
    <property type="entry name" value="VOC"/>
    <property type="match status" value="1"/>
</dbReference>
<keyword evidence="3" id="KW-1185">Reference proteome</keyword>
<dbReference type="Pfam" id="PF00903">
    <property type="entry name" value="Glyoxalase"/>
    <property type="match status" value="1"/>
</dbReference>
<dbReference type="InterPro" id="IPR004360">
    <property type="entry name" value="Glyas_Fos-R_dOase_dom"/>
</dbReference>
<name>A0A918JHQ0_9BURK</name>
<feature type="domain" description="VOC" evidence="1">
    <location>
        <begin position="14"/>
        <end position="133"/>
    </location>
</feature>
<dbReference type="RefSeq" id="WP_189384198.1">
    <property type="nucleotide sequence ID" value="NZ_BAABFY010000056.1"/>
</dbReference>
<reference evidence="2" key="2">
    <citation type="submission" date="2020-09" db="EMBL/GenBank/DDBJ databases">
        <authorList>
            <person name="Sun Q."/>
            <person name="Kim S."/>
        </authorList>
    </citation>
    <scope>NUCLEOTIDE SEQUENCE</scope>
    <source>
        <strain evidence="2">KCTC 23732</strain>
    </source>
</reference>
<dbReference type="EMBL" id="BMYS01000004">
    <property type="protein sequence ID" value="GGW80877.1"/>
    <property type="molecule type" value="Genomic_DNA"/>
</dbReference>
<dbReference type="Proteomes" id="UP000608345">
    <property type="component" value="Unassembled WGS sequence"/>
</dbReference>